<dbReference type="Gene3D" id="2.120.10.80">
    <property type="entry name" value="Kelch-type beta propeller"/>
    <property type="match status" value="1"/>
</dbReference>
<dbReference type="OrthoDB" id="10251809at2759"/>
<dbReference type="InterPro" id="IPR011043">
    <property type="entry name" value="Gal_Oxase/kelch_b-propeller"/>
</dbReference>
<dbReference type="EMBL" id="RBNI01003991">
    <property type="protein sequence ID" value="RUP47882.1"/>
    <property type="molecule type" value="Genomic_DNA"/>
</dbReference>
<dbReference type="AlphaFoldDB" id="A0A433DAN2"/>
<evidence type="ECO:0000256" key="4">
    <source>
        <dbReference type="SAM" id="Phobius"/>
    </source>
</evidence>
<dbReference type="InterPro" id="IPR015915">
    <property type="entry name" value="Kelch-typ_b-propeller"/>
</dbReference>
<gene>
    <name evidence="6" type="ORF">BC936DRAFT_145215</name>
</gene>
<dbReference type="PANTHER" id="PTHR46093:SF3">
    <property type="entry name" value="ACYL-COA-BINDING DOMAIN-CONTAINING PROTEIN 4"/>
    <property type="match status" value="1"/>
</dbReference>
<feature type="signal peptide" evidence="5">
    <location>
        <begin position="1"/>
        <end position="26"/>
    </location>
</feature>
<evidence type="ECO:0000256" key="2">
    <source>
        <dbReference type="ARBA" id="ARBA00022737"/>
    </source>
</evidence>
<feature type="region of interest" description="Disordered" evidence="3">
    <location>
        <begin position="465"/>
        <end position="604"/>
    </location>
</feature>
<feature type="compositionally biased region" description="Basic and acidic residues" evidence="3">
    <location>
        <begin position="546"/>
        <end position="585"/>
    </location>
</feature>
<feature type="compositionally biased region" description="Polar residues" evidence="3">
    <location>
        <begin position="495"/>
        <end position="507"/>
    </location>
</feature>
<keyword evidence="2" id="KW-0677">Repeat</keyword>
<evidence type="ECO:0000256" key="1">
    <source>
        <dbReference type="ARBA" id="ARBA00022441"/>
    </source>
</evidence>
<evidence type="ECO:0000313" key="6">
    <source>
        <dbReference type="EMBL" id="RUP47882.1"/>
    </source>
</evidence>
<dbReference type="Proteomes" id="UP000268093">
    <property type="component" value="Unassembled WGS sequence"/>
</dbReference>
<feature type="chain" id="PRO_5019287972" evidence="5">
    <location>
        <begin position="27"/>
        <end position="604"/>
    </location>
</feature>
<keyword evidence="4" id="KW-0472">Membrane</keyword>
<evidence type="ECO:0000256" key="5">
    <source>
        <dbReference type="SAM" id="SignalP"/>
    </source>
</evidence>
<dbReference type="SUPFAM" id="SSF50965">
    <property type="entry name" value="Galactose oxidase, central domain"/>
    <property type="match status" value="1"/>
</dbReference>
<accession>A0A433DAN2</accession>
<sequence length="604" mass="65942">MYRPLRKAYLLLLLVVAIALATISSATTTDARVAARAVLLQKTIWIYGGNTGPDGLPRNLLSRLDVSVGWETSNPPYVNYTAEGVSTAPVTMLGTLFPSADQTAFYSVDVFGLGGTSTFGKYDIATRACGPAAYDNKGNTWVWGGNYPKNGYNRCRCLPVRPQSAGLEYHAVVQPHRNTRISHRESVAVSYGPRFWHGNNRMLFFSYPLPYVFIDSNGMIIIIGGLYLIQNGTQWINVYADMADTPTYKCVPLSFVNTSSGVWRNNTASGFVRPRNMHTATLSPDGYTLIIYGGSAPANVTGSMIRPQTGYDETTLGDVQVLNTQKYTWSSPNTTGISPSARFGHTAVQVGWQMIVMGGSTGDNFAILPSNETTVLDTTQWSWLTNYTPTIWIDVFNQTLDFASPTTSTSITLTSTPISTPPPISTLTSPSIGVITGISVGAVVALAAFMAVMYRLWWRRDFDNRNRLPGGPNSNRDSIQQVPVNYSNPKPDDIPQSTQVTPFNPTQEKPMFVTMPGKSFDPIRDDGSGLPLLKLDGTKPEILGVKPDETKSKHPRVKPDEIRQETPRSKPDETRPESPGDKPDDTVEPEAGSSSLQDLGVDLG</sequence>
<evidence type="ECO:0000256" key="3">
    <source>
        <dbReference type="SAM" id="MobiDB-lite"/>
    </source>
</evidence>
<keyword evidence="1" id="KW-0880">Kelch repeat</keyword>
<keyword evidence="4" id="KW-0812">Transmembrane</keyword>
<protein>
    <submittedName>
        <fullName evidence="6">Uncharacterized protein</fullName>
    </submittedName>
</protein>
<keyword evidence="4" id="KW-1133">Transmembrane helix</keyword>
<dbReference type="PANTHER" id="PTHR46093">
    <property type="entry name" value="ACYL-COA-BINDING DOMAIN-CONTAINING PROTEIN 5"/>
    <property type="match status" value="1"/>
</dbReference>
<dbReference type="Pfam" id="PF24681">
    <property type="entry name" value="Kelch_KLHDC2_KLHL20_DRC7"/>
    <property type="match status" value="1"/>
</dbReference>
<name>A0A433DAN2_9FUNG</name>
<proteinExistence type="predicted"/>
<feature type="transmembrane region" description="Helical" evidence="4">
    <location>
        <begin position="432"/>
        <end position="457"/>
    </location>
</feature>
<feature type="compositionally biased region" description="Polar residues" evidence="3">
    <location>
        <begin position="472"/>
        <end position="488"/>
    </location>
</feature>
<keyword evidence="5" id="KW-0732">Signal</keyword>
<reference evidence="6 7" key="1">
    <citation type="journal article" date="2018" name="New Phytol.">
        <title>Phylogenomics of Endogonaceae and evolution of mycorrhizas within Mucoromycota.</title>
        <authorList>
            <person name="Chang Y."/>
            <person name="Desiro A."/>
            <person name="Na H."/>
            <person name="Sandor L."/>
            <person name="Lipzen A."/>
            <person name="Clum A."/>
            <person name="Barry K."/>
            <person name="Grigoriev I.V."/>
            <person name="Martin F.M."/>
            <person name="Stajich J.E."/>
            <person name="Smith M.E."/>
            <person name="Bonito G."/>
            <person name="Spatafora J.W."/>
        </authorList>
    </citation>
    <scope>NUCLEOTIDE SEQUENCE [LARGE SCALE GENOMIC DNA]</scope>
    <source>
        <strain evidence="6 7">GMNB39</strain>
    </source>
</reference>
<evidence type="ECO:0000313" key="7">
    <source>
        <dbReference type="Proteomes" id="UP000268093"/>
    </source>
</evidence>
<organism evidence="6 7">
    <name type="scientific">Jimgerdemannia flammicorona</name>
    <dbReference type="NCBI Taxonomy" id="994334"/>
    <lineage>
        <taxon>Eukaryota</taxon>
        <taxon>Fungi</taxon>
        <taxon>Fungi incertae sedis</taxon>
        <taxon>Mucoromycota</taxon>
        <taxon>Mucoromycotina</taxon>
        <taxon>Endogonomycetes</taxon>
        <taxon>Endogonales</taxon>
        <taxon>Endogonaceae</taxon>
        <taxon>Jimgerdemannia</taxon>
    </lineage>
</organism>
<comment type="caution">
    <text evidence="6">The sequence shown here is derived from an EMBL/GenBank/DDBJ whole genome shotgun (WGS) entry which is preliminary data.</text>
</comment>
<keyword evidence="7" id="KW-1185">Reference proteome</keyword>